<dbReference type="Proteomes" id="UP000741013">
    <property type="component" value="Unassembled WGS sequence"/>
</dbReference>
<evidence type="ECO:0000313" key="2">
    <source>
        <dbReference type="Proteomes" id="UP000741013"/>
    </source>
</evidence>
<dbReference type="EMBL" id="JAGGMS010000001">
    <property type="protein sequence ID" value="MBP2183585.1"/>
    <property type="molecule type" value="Genomic_DNA"/>
</dbReference>
<comment type="caution">
    <text evidence="1">The sequence shown here is derived from an EMBL/GenBank/DDBJ whole genome shotgun (WGS) entry which is preliminary data.</text>
</comment>
<evidence type="ECO:0008006" key="3">
    <source>
        <dbReference type="Google" id="ProtNLM"/>
    </source>
</evidence>
<evidence type="ECO:0000313" key="1">
    <source>
        <dbReference type="EMBL" id="MBP2183585.1"/>
    </source>
</evidence>
<sequence>MAGAEPDEARPFVEFYRRYDQVELWLPIRG</sequence>
<keyword evidence="2" id="KW-1185">Reference proteome</keyword>
<name>A0ABS4PVZ8_9PSEU</name>
<accession>A0ABS4PVZ8</accession>
<protein>
    <recommendedName>
        <fullName evidence="3">AraC family transcriptional regulator</fullName>
    </recommendedName>
</protein>
<organism evidence="1 2">
    <name type="scientific">Amycolatopsis magusensis</name>
    <dbReference type="NCBI Taxonomy" id="882444"/>
    <lineage>
        <taxon>Bacteria</taxon>
        <taxon>Bacillati</taxon>
        <taxon>Actinomycetota</taxon>
        <taxon>Actinomycetes</taxon>
        <taxon>Pseudonocardiales</taxon>
        <taxon>Pseudonocardiaceae</taxon>
        <taxon>Amycolatopsis</taxon>
    </lineage>
</organism>
<reference evidence="1 2" key="1">
    <citation type="submission" date="2021-03" db="EMBL/GenBank/DDBJ databases">
        <title>Sequencing the genomes of 1000 actinobacteria strains.</title>
        <authorList>
            <person name="Klenk H.-P."/>
        </authorList>
    </citation>
    <scope>NUCLEOTIDE SEQUENCE [LARGE SCALE GENOMIC DNA]</scope>
    <source>
        <strain evidence="1 2">DSM 45510</strain>
    </source>
</reference>
<proteinExistence type="predicted"/>
<gene>
    <name evidence="1" type="ORF">JOM49_005111</name>
</gene>